<dbReference type="Proteomes" id="UP000278627">
    <property type="component" value="Unassembled WGS sequence"/>
</dbReference>
<accession>A0A0N4TTS3</accession>
<evidence type="ECO:0000256" key="1">
    <source>
        <dbReference type="SAM" id="Phobius"/>
    </source>
</evidence>
<gene>
    <name evidence="2" type="ORF">BPAG_LOCUS12114</name>
</gene>
<keyword evidence="1" id="KW-1133">Transmembrane helix</keyword>
<reference evidence="4" key="1">
    <citation type="submission" date="2017-02" db="UniProtKB">
        <authorList>
            <consortium name="WormBaseParasite"/>
        </authorList>
    </citation>
    <scope>IDENTIFICATION</scope>
</reference>
<keyword evidence="3" id="KW-1185">Reference proteome</keyword>
<evidence type="ECO:0000313" key="3">
    <source>
        <dbReference type="Proteomes" id="UP000278627"/>
    </source>
</evidence>
<evidence type="ECO:0000313" key="4">
    <source>
        <dbReference type="WBParaSite" id="BPAG_0001215201-mRNA-1"/>
    </source>
</evidence>
<feature type="transmembrane region" description="Helical" evidence="1">
    <location>
        <begin position="6"/>
        <end position="31"/>
    </location>
</feature>
<keyword evidence="1" id="KW-0812">Transmembrane</keyword>
<organism evidence="4">
    <name type="scientific">Brugia pahangi</name>
    <name type="common">Filarial nematode worm</name>
    <dbReference type="NCBI Taxonomy" id="6280"/>
    <lineage>
        <taxon>Eukaryota</taxon>
        <taxon>Metazoa</taxon>
        <taxon>Ecdysozoa</taxon>
        <taxon>Nematoda</taxon>
        <taxon>Chromadorea</taxon>
        <taxon>Rhabditida</taxon>
        <taxon>Spirurina</taxon>
        <taxon>Spiruromorpha</taxon>
        <taxon>Filarioidea</taxon>
        <taxon>Onchocercidae</taxon>
        <taxon>Brugia</taxon>
    </lineage>
</organism>
<evidence type="ECO:0000313" key="2">
    <source>
        <dbReference type="EMBL" id="VDN93300.1"/>
    </source>
</evidence>
<dbReference type="WBParaSite" id="BPAG_0001215201-mRNA-1">
    <property type="protein sequence ID" value="BPAG_0001215201-mRNA-1"/>
    <property type="gene ID" value="BPAG_0001215201"/>
</dbReference>
<protein>
    <submittedName>
        <fullName evidence="2 4">Uncharacterized protein</fullName>
    </submittedName>
</protein>
<dbReference type="AlphaFoldDB" id="A0A0N4TTS3"/>
<sequence length="33" mass="4046">MEDGQFFLLAFICVHFPRRYLLLAFWMLIVLKN</sequence>
<proteinExistence type="predicted"/>
<name>A0A0N4TTS3_BRUPA</name>
<reference evidence="2 3" key="2">
    <citation type="submission" date="2018-11" db="EMBL/GenBank/DDBJ databases">
        <authorList>
            <consortium name="Pathogen Informatics"/>
        </authorList>
    </citation>
    <scope>NUCLEOTIDE SEQUENCE [LARGE SCALE GENOMIC DNA]</scope>
</reference>
<keyword evidence="1" id="KW-0472">Membrane</keyword>
<dbReference type="EMBL" id="UZAD01013270">
    <property type="protein sequence ID" value="VDN93300.1"/>
    <property type="molecule type" value="Genomic_DNA"/>
</dbReference>